<accession>A0A3N4LR64</accession>
<dbReference type="SUPFAM" id="SSF48371">
    <property type="entry name" value="ARM repeat"/>
    <property type="match status" value="1"/>
</dbReference>
<dbReference type="InParanoid" id="A0A3N4LR64"/>
<comment type="similarity">
    <text evidence="1">Belongs to the EFR3 family.</text>
</comment>
<dbReference type="AlphaFoldDB" id="A0A3N4LR64"/>
<feature type="region of interest" description="Disordered" evidence="2">
    <location>
        <begin position="811"/>
        <end position="873"/>
    </location>
</feature>
<dbReference type="GO" id="GO:0072659">
    <property type="term" value="P:protein localization to plasma membrane"/>
    <property type="evidence" value="ECO:0007669"/>
    <property type="project" value="InterPro"/>
</dbReference>
<organism evidence="3 4">
    <name type="scientific">Terfezia boudieri ATCC MYA-4762</name>
    <dbReference type="NCBI Taxonomy" id="1051890"/>
    <lineage>
        <taxon>Eukaryota</taxon>
        <taxon>Fungi</taxon>
        <taxon>Dikarya</taxon>
        <taxon>Ascomycota</taxon>
        <taxon>Pezizomycotina</taxon>
        <taxon>Pezizomycetes</taxon>
        <taxon>Pezizales</taxon>
        <taxon>Pezizaceae</taxon>
        <taxon>Terfezia</taxon>
    </lineage>
</organism>
<feature type="compositionally biased region" description="Basic residues" evidence="2">
    <location>
        <begin position="832"/>
        <end position="841"/>
    </location>
</feature>
<dbReference type="PANTHER" id="PTHR47766">
    <property type="entry name" value="PROTEIN EFR3"/>
    <property type="match status" value="1"/>
</dbReference>
<dbReference type="InterPro" id="IPR016024">
    <property type="entry name" value="ARM-type_fold"/>
</dbReference>
<protein>
    <recommendedName>
        <fullName evidence="5">Protein EFR3</fullName>
    </recommendedName>
</protein>
<feature type="compositionally biased region" description="Low complexity" evidence="2">
    <location>
        <begin position="863"/>
        <end position="873"/>
    </location>
</feature>
<dbReference type="PANTHER" id="PTHR47766:SF1">
    <property type="entry name" value="PROTEIN EFR3"/>
    <property type="match status" value="1"/>
</dbReference>
<sequence length="887" mass="96843">MRTAIRPKHQSLVLKCYPALPKDSGAKPNPSELSYLLYYASTRRSKLQKVGKFLEKRSASDVWRAKSGNVHVTLDICKALIDKCPRDLNLYASSILTVLQTILGSKDINLIEDSIPCFESFCAHHDGANLSSDSEFVRQFEEIIKLYAECASTPDPKQALKWRSIGLVAIKSVATSEALSSAADARRQLSIIIPVILQNVYADSEDHLLVLQQRIINLDSEESEGLRPRLSLSTVATNITDAAAAAAASTAEAADKLEEEDIGVLALQSLKRIFEVNNTAQICYATEAFLDFVTSKPNISESWSTALLEMIAKWAPVQYRYLILITCQEALVQLPTTEDALPKQLIVAHLISWLLASSVNLIGLSVMDVLLSFITHIIRLLQLDNSPRKLTSGHEQDAGAVLPSIVLNDSNGCDIVESTVNASNIRKELLEKLSFCVGNLGTHIYYSDQIADMISEILARLKPAATASVTASIDPTFAGSTTGSLSEKPNSDDFFSFATARTTALKCVKEILTIANSRGGAQSGVGRNGVPLSVWDGTTWLLREEDKGVRKSYADAFATYLKYEVDRTTTTSSPASPKKVHTGSLRITILDTNHGRQRTQQVLDKGSNNFLALLHVAIYESALQFAPDALDLVGLHLVLTRLVQKLNINAVITGLPMIYRLQADVTAIEDRKSQVALSSLIAGYLLTVGEIFGLEDLREGVGMEIKHREEHGQWFDAIKIPAQEIPSTPASPQENSTYVSSDPILPFDNRFAVVNDICEALSEQRSFIFLTKIKDTLLAEWSKEAVMSELETQSSRQASVSESRLGNGAGTLRNYLSVNGNNGRPGSLSGSHSHHNSRPGSKHGTPGGNGQGQFRVRSQTIGRSNTRSSSSRSWTFKVDELKAVLSG</sequence>
<evidence type="ECO:0000256" key="1">
    <source>
        <dbReference type="ARBA" id="ARBA00010216"/>
    </source>
</evidence>
<dbReference type="STRING" id="1051890.A0A3N4LR64"/>
<proteinExistence type="inferred from homology"/>
<dbReference type="InterPro" id="IPR049150">
    <property type="entry name" value="EFR3_HEAT-like_rpt"/>
</dbReference>
<evidence type="ECO:0000313" key="3">
    <source>
        <dbReference type="EMBL" id="RPB23742.1"/>
    </source>
</evidence>
<name>A0A3N4LR64_9PEZI</name>
<dbReference type="GO" id="GO:0005886">
    <property type="term" value="C:plasma membrane"/>
    <property type="evidence" value="ECO:0007669"/>
    <property type="project" value="TreeGrafter"/>
</dbReference>
<gene>
    <name evidence="3" type="ORF">L211DRAFT_785927</name>
</gene>
<dbReference type="Proteomes" id="UP000267821">
    <property type="component" value="Unassembled WGS sequence"/>
</dbReference>
<evidence type="ECO:0000313" key="4">
    <source>
        <dbReference type="Proteomes" id="UP000267821"/>
    </source>
</evidence>
<evidence type="ECO:0008006" key="5">
    <source>
        <dbReference type="Google" id="ProtNLM"/>
    </source>
</evidence>
<feature type="non-terminal residue" evidence="3">
    <location>
        <position position="887"/>
    </location>
</feature>
<dbReference type="OrthoDB" id="19232at2759"/>
<evidence type="ECO:0000256" key="2">
    <source>
        <dbReference type="SAM" id="MobiDB-lite"/>
    </source>
</evidence>
<keyword evidence="4" id="KW-1185">Reference proteome</keyword>
<dbReference type="EMBL" id="ML121544">
    <property type="protein sequence ID" value="RPB23742.1"/>
    <property type="molecule type" value="Genomic_DNA"/>
</dbReference>
<dbReference type="InterPro" id="IPR039786">
    <property type="entry name" value="EFR3"/>
</dbReference>
<dbReference type="Pfam" id="PF21072">
    <property type="entry name" value="EFR3"/>
    <property type="match status" value="1"/>
</dbReference>
<reference evidence="3 4" key="1">
    <citation type="journal article" date="2018" name="Nat. Ecol. Evol.">
        <title>Pezizomycetes genomes reveal the molecular basis of ectomycorrhizal truffle lifestyle.</title>
        <authorList>
            <person name="Murat C."/>
            <person name="Payen T."/>
            <person name="Noel B."/>
            <person name="Kuo A."/>
            <person name="Morin E."/>
            <person name="Chen J."/>
            <person name="Kohler A."/>
            <person name="Krizsan K."/>
            <person name="Balestrini R."/>
            <person name="Da Silva C."/>
            <person name="Montanini B."/>
            <person name="Hainaut M."/>
            <person name="Levati E."/>
            <person name="Barry K.W."/>
            <person name="Belfiori B."/>
            <person name="Cichocki N."/>
            <person name="Clum A."/>
            <person name="Dockter R.B."/>
            <person name="Fauchery L."/>
            <person name="Guy J."/>
            <person name="Iotti M."/>
            <person name="Le Tacon F."/>
            <person name="Lindquist E.A."/>
            <person name="Lipzen A."/>
            <person name="Malagnac F."/>
            <person name="Mello A."/>
            <person name="Molinier V."/>
            <person name="Miyauchi S."/>
            <person name="Poulain J."/>
            <person name="Riccioni C."/>
            <person name="Rubini A."/>
            <person name="Sitrit Y."/>
            <person name="Splivallo R."/>
            <person name="Traeger S."/>
            <person name="Wang M."/>
            <person name="Zifcakova L."/>
            <person name="Wipf D."/>
            <person name="Zambonelli A."/>
            <person name="Paolocci F."/>
            <person name="Nowrousian M."/>
            <person name="Ottonello S."/>
            <person name="Baldrian P."/>
            <person name="Spatafora J.W."/>
            <person name="Henrissat B."/>
            <person name="Nagy L.G."/>
            <person name="Aury J.M."/>
            <person name="Wincker P."/>
            <person name="Grigoriev I.V."/>
            <person name="Bonfante P."/>
            <person name="Martin F.M."/>
        </authorList>
    </citation>
    <scope>NUCLEOTIDE SEQUENCE [LARGE SCALE GENOMIC DNA]</scope>
    <source>
        <strain evidence="3 4">ATCC MYA-4762</strain>
    </source>
</reference>